<dbReference type="AlphaFoldDB" id="A0A815U7Z5"/>
<gene>
    <name evidence="2" type="ORF">JXQ802_LOCUS55649</name>
    <name evidence="1" type="ORF">PYM288_LOCUS39114</name>
</gene>
<sequence>MALTYDFDSCYQKSGQTFAEWKAALCEKLRHCRYTTSALKDKPRDRALQAMH</sequence>
<proteinExistence type="predicted"/>
<keyword evidence="4" id="KW-1185">Reference proteome</keyword>
<evidence type="ECO:0000313" key="3">
    <source>
        <dbReference type="Proteomes" id="UP000663854"/>
    </source>
</evidence>
<dbReference type="EMBL" id="CAJNOH010010263">
    <property type="protein sequence ID" value="CAF1510411.1"/>
    <property type="molecule type" value="Genomic_DNA"/>
</dbReference>
<feature type="non-terminal residue" evidence="1">
    <location>
        <position position="52"/>
    </location>
</feature>
<dbReference type="EMBL" id="CAJNOL010012076">
    <property type="protein sequence ID" value="CAF1658339.1"/>
    <property type="molecule type" value="Genomic_DNA"/>
</dbReference>
<comment type="caution">
    <text evidence="1">The sequence shown here is derived from an EMBL/GenBank/DDBJ whole genome shotgun (WGS) entry which is preliminary data.</text>
</comment>
<dbReference type="Proteomes" id="UP000663870">
    <property type="component" value="Unassembled WGS sequence"/>
</dbReference>
<protein>
    <submittedName>
        <fullName evidence="1">Uncharacterized protein</fullName>
    </submittedName>
</protein>
<dbReference type="Proteomes" id="UP000663854">
    <property type="component" value="Unassembled WGS sequence"/>
</dbReference>
<accession>A0A815U7Z5</accession>
<evidence type="ECO:0000313" key="1">
    <source>
        <dbReference type="EMBL" id="CAF1510411.1"/>
    </source>
</evidence>
<reference evidence="1" key="1">
    <citation type="submission" date="2021-02" db="EMBL/GenBank/DDBJ databases">
        <authorList>
            <person name="Nowell W R."/>
        </authorList>
    </citation>
    <scope>NUCLEOTIDE SEQUENCE</scope>
</reference>
<name>A0A815U7Z5_9BILA</name>
<evidence type="ECO:0000313" key="4">
    <source>
        <dbReference type="Proteomes" id="UP000663870"/>
    </source>
</evidence>
<evidence type="ECO:0000313" key="2">
    <source>
        <dbReference type="EMBL" id="CAF1658339.1"/>
    </source>
</evidence>
<organism evidence="1 3">
    <name type="scientific">Rotaria sordida</name>
    <dbReference type="NCBI Taxonomy" id="392033"/>
    <lineage>
        <taxon>Eukaryota</taxon>
        <taxon>Metazoa</taxon>
        <taxon>Spiralia</taxon>
        <taxon>Gnathifera</taxon>
        <taxon>Rotifera</taxon>
        <taxon>Eurotatoria</taxon>
        <taxon>Bdelloidea</taxon>
        <taxon>Philodinida</taxon>
        <taxon>Philodinidae</taxon>
        <taxon>Rotaria</taxon>
    </lineage>
</organism>